<dbReference type="CDD" id="cd00130">
    <property type="entry name" value="PAS"/>
    <property type="match status" value="1"/>
</dbReference>
<dbReference type="AlphaFoldDB" id="A0A4Q7E5Z0"/>
<dbReference type="GO" id="GO:0052621">
    <property type="term" value="F:diguanylate cyclase activity"/>
    <property type="evidence" value="ECO:0007669"/>
    <property type="project" value="TreeGrafter"/>
</dbReference>
<keyword evidence="10" id="KW-1185">Reference proteome</keyword>
<feature type="transmembrane region" description="Helical" evidence="6">
    <location>
        <begin position="175"/>
        <end position="199"/>
    </location>
</feature>
<dbReference type="FunFam" id="3.30.70.270:FF:000001">
    <property type="entry name" value="Diguanylate cyclase domain protein"/>
    <property type="match status" value="1"/>
</dbReference>
<keyword evidence="4 6" id="KW-1133">Transmembrane helix</keyword>
<evidence type="ECO:0000259" key="8">
    <source>
        <dbReference type="PROSITE" id="PS50887"/>
    </source>
</evidence>
<dbReference type="InterPro" id="IPR000700">
    <property type="entry name" value="PAS-assoc_C"/>
</dbReference>
<dbReference type="InterPro" id="IPR000160">
    <property type="entry name" value="GGDEF_dom"/>
</dbReference>
<dbReference type="EMBL" id="QVFV01000003">
    <property type="protein sequence ID" value="RZM77772.1"/>
    <property type="molecule type" value="Genomic_DNA"/>
</dbReference>
<dbReference type="OrthoDB" id="453368at2"/>
<dbReference type="Gene3D" id="3.30.70.270">
    <property type="match status" value="1"/>
</dbReference>
<proteinExistence type="predicted"/>
<dbReference type="Pfam" id="PF08448">
    <property type="entry name" value="PAS_4"/>
    <property type="match status" value="1"/>
</dbReference>
<dbReference type="InterPro" id="IPR035965">
    <property type="entry name" value="PAS-like_dom_sf"/>
</dbReference>
<organism evidence="9 10">
    <name type="scientific">Leptolyngbya iicbica LK</name>
    <dbReference type="NCBI Taxonomy" id="2294035"/>
    <lineage>
        <taxon>Bacteria</taxon>
        <taxon>Bacillati</taxon>
        <taxon>Cyanobacteriota</taxon>
        <taxon>Cyanophyceae</taxon>
        <taxon>Leptolyngbyales</taxon>
        <taxon>Leptolyngbyaceae</taxon>
        <taxon>Leptolyngbya group</taxon>
        <taxon>Leptolyngbya</taxon>
        <taxon>Leptolyngbya iicbica</taxon>
    </lineage>
</organism>
<accession>A0A4Q7E5Z0</accession>
<keyword evidence="3 6" id="KW-0812">Transmembrane</keyword>
<evidence type="ECO:0000256" key="5">
    <source>
        <dbReference type="ARBA" id="ARBA00023136"/>
    </source>
</evidence>
<dbReference type="GO" id="GO:0043709">
    <property type="term" value="P:cell adhesion involved in single-species biofilm formation"/>
    <property type="evidence" value="ECO:0007669"/>
    <property type="project" value="TreeGrafter"/>
</dbReference>
<dbReference type="InterPro" id="IPR000014">
    <property type="entry name" value="PAS"/>
</dbReference>
<dbReference type="SUPFAM" id="SSF55785">
    <property type="entry name" value="PYP-like sensor domain (PAS domain)"/>
    <property type="match status" value="1"/>
</dbReference>
<feature type="domain" description="GGDEF" evidence="8">
    <location>
        <begin position="532"/>
        <end position="667"/>
    </location>
</feature>
<dbReference type="PROSITE" id="PS50113">
    <property type="entry name" value="PAC"/>
    <property type="match status" value="1"/>
</dbReference>
<evidence type="ECO:0000259" key="7">
    <source>
        <dbReference type="PROSITE" id="PS50113"/>
    </source>
</evidence>
<dbReference type="InterPro" id="IPR029787">
    <property type="entry name" value="Nucleotide_cyclase"/>
</dbReference>
<dbReference type="Gene3D" id="3.30.450.20">
    <property type="entry name" value="PAS domain"/>
    <property type="match status" value="1"/>
</dbReference>
<evidence type="ECO:0000256" key="1">
    <source>
        <dbReference type="ARBA" id="ARBA00004651"/>
    </source>
</evidence>
<dbReference type="InterPro" id="IPR013656">
    <property type="entry name" value="PAS_4"/>
</dbReference>
<dbReference type="PANTHER" id="PTHR45138:SF9">
    <property type="entry name" value="DIGUANYLATE CYCLASE DGCM-RELATED"/>
    <property type="match status" value="1"/>
</dbReference>
<name>A0A4Q7E5Z0_9CYAN</name>
<dbReference type="InterPro" id="IPR007895">
    <property type="entry name" value="MASE1"/>
</dbReference>
<gene>
    <name evidence="9" type="ORF">DYY88_14435</name>
</gene>
<dbReference type="Proteomes" id="UP000292459">
    <property type="component" value="Unassembled WGS sequence"/>
</dbReference>
<protein>
    <submittedName>
        <fullName evidence="9">Diguanylate cyclase</fullName>
    </submittedName>
</protein>
<feature type="transmembrane region" description="Helical" evidence="6">
    <location>
        <begin position="32"/>
        <end position="50"/>
    </location>
</feature>
<evidence type="ECO:0000256" key="4">
    <source>
        <dbReference type="ARBA" id="ARBA00022989"/>
    </source>
</evidence>
<feature type="transmembrane region" description="Helical" evidence="6">
    <location>
        <begin position="259"/>
        <end position="278"/>
    </location>
</feature>
<comment type="subcellular location">
    <subcellularLocation>
        <location evidence="1">Cell membrane</location>
        <topology evidence="1">Multi-pass membrane protein</topology>
    </subcellularLocation>
</comment>
<dbReference type="GO" id="GO:0005886">
    <property type="term" value="C:plasma membrane"/>
    <property type="evidence" value="ECO:0007669"/>
    <property type="project" value="UniProtKB-SubCell"/>
</dbReference>
<dbReference type="SUPFAM" id="SSF55073">
    <property type="entry name" value="Nucleotide cyclase"/>
    <property type="match status" value="1"/>
</dbReference>
<dbReference type="SMART" id="SM00267">
    <property type="entry name" value="GGDEF"/>
    <property type="match status" value="1"/>
</dbReference>
<comment type="caution">
    <text evidence="9">The sequence shown here is derived from an EMBL/GenBank/DDBJ whole genome shotgun (WGS) entry which is preliminary data.</text>
</comment>
<evidence type="ECO:0000313" key="9">
    <source>
        <dbReference type="EMBL" id="RZM77772.1"/>
    </source>
</evidence>
<feature type="transmembrane region" description="Helical" evidence="6">
    <location>
        <begin position="220"/>
        <end position="253"/>
    </location>
</feature>
<feature type="transmembrane region" description="Helical" evidence="6">
    <location>
        <begin position="56"/>
        <end position="75"/>
    </location>
</feature>
<evidence type="ECO:0000256" key="6">
    <source>
        <dbReference type="SAM" id="Phobius"/>
    </source>
</evidence>
<dbReference type="GO" id="GO:1902201">
    <property type="term" value="P:negative regulation of bacterial-type flagellum-dependent cell motility"/>
    <property type="evidence" value="ECO:0007669"/>
    <property type="project" value="TreeGrafter"/>
</dbReference>
<feature type="transmembrane region" description="Helical" evidence="6">
    <location>
        <begin position="80"/>
        <end position="99"/>
    </location>
</feature>
<evidence type="ECO:0000256" key="3">
    <source>
        <dbReference type="ARBA" id="ARBA00022692"/>
    </source>
</evidence>
<evidence type="ECO:0000313" key="10">
    <source>
        <dbReference type="Proteomes" id="UP000292459"/>
    </source>
</evidence>
<dbReference type="Pfam" id="PF05231">
    <property type="entry name" value="MASE1"/>
    <property type="match status" value="1"/>
</dbReference>
<keyword evidence="2" id="KW-1003">Cell membrane</keyword>
<dbReference type="PROSITE" id="PS50887">
    <property type="entry name" value="GGDEF"/>
    <property type="match status" value="1"/>
</dbReference>
<sequence>MVESTNRLVKNWQSHQLRPFLRQLFNFRQIPLWQQAIAAAAYVSTGYVSLFALDPVSGFTVLWIPSGVSVGLIYIWGYPIWLGTVIGNVIAQIIFFNGLSTVTDVVLTPVIVMSLIIGHLLGAYWTAHLIQNRYFLGRAKDTICFIVCNCLLGPCLAVVIVPLSLCLLGKFSWELYLSLVITTWIGEAFVIVTVTPLIITWHQNAPVFQRLVRQQPLEGLLLLCLALTVSQIAFMQGYPVAYLSVTLIIWAAFRFGDVGATLLMVGITAIAVLGTVRGQSTFAQDSVNSSLVLLQSFIAFISLTTLTLSAVLNENERAKTDLKSTNAMLTQFLNALPIGVSVHNQQGHTLYSNAMAEQLLRPSSNAQNRQSAQYLTLYRQSANTICPPEHLPTFRALAGEHLLDDDLEIRHGDQLIPLEAQGTPILDERGRITSAIVVWQDISDRKRMAAILADYTHELELEVTQRTQELAHTNEQLCREIQERERTQQALDQAIQELQKLINLDGLTQIANRRCFDERIHREWQRAATRRSPLSLMLLDVDYFKRYNDLYGHQAGDECLIQVAQAAAQVVKRPDDLVARYGGEEFAILLPDTDLKGALAVAQRLQQAIEDLAIAHRGSEVSQRVTVSIGIAHLLPQADKNLSTLIHLADQALYEAKRLGRNQYVAL</sequence>
<dbReference type="CDD" id="cd01949">
    <property type="entry name" value="GGDEF"/>
    <property type="match status" value="1"/>
</dbReference>
<keyword evidence="5 6" id="KW-0472">Membrane</keyword>
<feature type="transmembrane region" description="Helical" evidence="6">
    <location>
        <begin position="105"/>
        <end position="130"/>
    </location>
</feature>
<dbReference type="InterPro" id="IPR043128">
    <property type="entry name" value="Rev_trsase/Diguanyl_cyclase"/>
</dbReference>
<evidence type="ECO:0000256" key="2">
    <source>
        <dbReference type="ARBA" id="ARBA00022475"/>
    </source>
</evidence>
<dbReference type="Pfam" id="PF00990">
    <property type="entry name" value="GGDEF"/>
    <property type="match status" value="1"/>
</dbReference>
<dbReference type="PANTHER" id="PTHR45138">
    <property type="entry name" value="REGULATORY COMPONENTS OF SENSORY TRANSDUCTION SYSTEM"/>
    <property type="match status" value="1"/>
</dbReference>
<reference evidence="9 10" key="1">
    <citation type="submission" date="2018-11" db="EMBL/GenBank/DDBJ databases">
        <title>Whole genome sequencing of an environmental sample.</title>
        <authorList>
            <person name="Sarangi A.N."/>
            <person name="Singh D."/>
            <person name="Tripathy S."/>
        </authorList>
    </citation>
    <scope>NUCLEOTIDE SEQUENCE [LARGE SCALE GENOMIC DNA]</scope>
    <source>
        <strain evidence="9 10">Lakshadweep</strain>
    </source>
</reference>
<dbReference type="NCBIfam" id="TIGR00254">
    <property type="entry name" value="GGDEF"/>
    <property type="match status" value="1"/>
</dbReference>
<feature type="transmembrane region" description="Helical" evidence="6">
    <location>
        <begin position="142"/>
        <end position="163"/>
    </location>
</feature>
<feature type="transmembrane region" description="Helical" evidence="6">
    <location>
        <begin position="290"/>
        <end position="312"/>
    </location>
</feature>
<dbReference type="InterPro" id="IPR050469">
    <property type="entry name" value="Diguanylate_Cyclase"/>
</dbReference>
<feature type="domain" description="PAC" evidence="7">
    <location>
        <begin position="401"/>
        <end position="454"/>
    </location>
</feature>